<evidence type="ECO:0000313" key="2">
    <source>
        <dbReference type="EMBL" id="NKZ24973.1"/>
    </source>
</evidence>
<accession>A0A7X6N3E2</accession>
<dbReference type="EMBL" id="JAAXPN010000013">
    <property type="protein sequence ID" value="NKZ24973.1"/>
    <property type="molecule type" value="Genomic_DNA"/>
</dbReference>
<evidence type="ECO:0000259" key="1">
    <source>
        <dbReference type="Pfam" id="PF06970"/>
    </source>
</evidence>
<evidence type="ECO:0000313" key="3">
    <source>
        <dbReference type="Proteomes" id="UP000549765"/>
    </source>
</evidence>
<gene>
    <name evidence="2" type="ORF">HF964_09260</name>
</gene>
<feature type="domain" description="Replication initiator A N-terminal" evidence="1">
    <location>
        <begin position="6"/>
        <end position="86"/>
    </location>
</feature>
<dbReference type="Proteomes" id="UP000549765">
    <property type="component" value="Unassembled WGS sequence"/>
</dbReference>
<sequence>MTKTNSFFKSAQSIWTDQPYKSMSLLAKNIYMFLADRQSYSYTSVANGDKSWIDNDGNVYCIMPNLELVGLLNMTERSIIKAKKELVETGLLKQVKGGFNKPMRLYVTDLLSQDELTEPLTENISAYQDLPTNTIKDTIKDTANELSQSQAIEIPEKPVKASEVFNNGVNNLWFENKALNTMQRMANGSLEGVHKLISIALNAKKRVEKSVGQMLWLDYNDVETTVVIESINRLFKAGHIKNLEAYFYNSFRNMVENRLNTQMQHAIQEVSLLAR</sequence>
<dbReference type="AlphaFoldDB" id="A0A7X6N3E2"/>
<proteinExistence type="predicted"/>
<dbReference type="Pfam" id="PF06970">
    <property type="entry name" value="RepA_N"/>
    <property type="match status" value="1"/>
</dbReference>
<keyword evidence="3" id="KW-1185">Reference proteome</keyword>
<dbReference type="RefSeq" id="WP_168722766.1">
    <property type="nucleotide sequence ID" value="NZ_JAAXPN010000013.1"/>
</dbReference>
<protein>
    <recommendedName>
        <fullName evidence="1">Replication initiator A N-terminal domain-containing protein</fullName>
    </recommendedName>
</protein>
<comment type="caution">
    <text evidence="2">The sequence shown here is derived from an EMBL/GenBank/DDBJ whole genome shotgun (WGS) entry which is preliminary data.</text>
</comment>
<reference evidence="2 3" key="1">
    <citation type="submission" date="2020-04" db="EMBL/GenBank/DDBJ databases">
        <title>MicrobeNet Type strains.</title>
        <authorList>
            <person name="Nicholson A.C."/>
        </authorList>
    </citation>
    <scope>NUCLEOTIDE SEQUENCE [LARGE SCALE GENOMIC DNA]</scope>
    <source>
        <strain evidence="2 3">CCUG 61472</strain>
    </source>
</reference>
<dbReference type="InterPro" id="IPR010724">
    <property type="entry name" value="RepA_N"/>
</dbReference>
<name>A0A7X6N3E2_9LACO</name>
<organism evidence="2 3">
    <name type="scientific">Periweissella fabalis</name>
    <dbReference type="NCBI Taxonomy" id="1070421"/>
    <lineage>
        <taxon>Bacteria</taxon>
        <taxon>Bacillati</taxon>
        <taxon>Bacillota</taxon>
        <taxon>Bacilli</taxon>
        <taxon>Lactobacillales</taxon>
        <taxon>Lactobacillaceae</taxon>
        <taxon>Periweissella</taxon>
    </lineage>
</organism>